<dbReference type="PANTHER" id="PTHR47199:SF2">
    <property type="entry name" value="PHOTOSYSTEM II STABILITY_ASSEMBLY FACTOR HCF136, CHLOROPLASTIC"/>
    <property type="match status" value="1"/>
</dbReference>
<reference evidence="1 2" key="1">
    <citation type="submission" date="2018-08" db="EMBL/GenBank/DDBJ databases">
        <title>Acidipila sp. 4G-K13, an acidobacterium isolated from forest soil.</title>
        <authorList>
            <person name="Gao Z.-H."/>
            <person name="Qiu L.-H."/>
        </authorList>
    </citation>
    <scope>NUCLEOTIDE SEQUENCE [LARGE SCALE GENOMIC DNA]</scope>
    <source>
        <strain evidence="1 2">4G-K13</strain>
    </source>
</reference>
<dbReference type="GO" id="GO:0016787">
    <property type="term" value="F:hydrolase activity"/>
    <property type="evidence" value="ECO:0007669"/>
    <property type="project" value="UniProtKB-KW"/>
</dbReference>
<dbReference type="OrthoDB" id="9813892at2"/>
<dbReference type="PANTHER" id="PTHR47199">
    <property type="entry name" value="PHOTOSYSTEM II STABILITY/ASSEMBLY FACTOR HCF136, CHLOROPLASTIC"/>
    <property type="match status" value="1"/>
</dbReference>
<gene>
    <name evidence="1" type="ORF">D0Y96_17310</name>
</gene>
<name>A0A372IKV0_9BACT</name>
<accession>A0A372IKV0</accession>
<dbReference type="Gene3D" id="2.130.10.10">
    <property type="entry name" value="YVTN repeat-like/Quinoprotein amine dehydrogenase"/>
    <property type="match status" value="2"/>
</dbReference>
<evidence type="ECO:0000313" key="2">
    <source>
        <dbReference type="Proteomes" id="UP000264702"/>
    </source>
</evidence>
<evidence type="ECO:0000313" key="1">
    <source>
        <dbReference type="EMBL" id="RFU15580.1"/>
    </source>
</evidence>
<comment type="caution">
    <text evidence="1">The sequence shown here is derived from an EMBL/GenBank/DDBJ whole genome shotgun (WGS) entry which is preliminary data.</text>
</comment>
<sequence length="383" mass="40509">MLSGPCLLTAQQAAAPASASPWDAQQSWTTADLRGVDAVGGGVAWASGTNGTVLRTEDAGYMWQACAVPPGAEKLDFRGIKAWDGNTAVVMSSGPGGQSRLYKTTDGCSHWTLLFTNPEKDGFYDALLFVDREHGIVLGDPAHGSPGINPVEGGYFTFRIRVTADGGKIWAPVVDPESGEPGKNLQPLDKEAFFAASNSSMAAQDGWLWLGTSHDRVLRRKYEPWIVPAGLCGGAIDPFSHSCGIPWTDWQSAEVPLASGNATSGLFSIAFRDAQHGIAAGGDYQKPDETAGTAAWTADGGAHWTAAVKPPHGYRSSVAWDAEARAWIAAGPNGSDISHDDGRTWQPLDSTPEGGGWNAISLPWIVGPHGRIARLDPETLKHP</sequence>
<dbReference type="Proteomes" id="UP000264702">
    <property type="component" value="Unassembled WGS sequence"/>
</dbReference>
<protein>
    <submittedName>
        <fullName evidence="1">Glycosyl hydrolase</fullName>
    </submittedName>
</protein>
<dbReference type="SUPFAM" id="SSF110296">
    <property type="entry name" value="Oligoxyloglucan reducing end-specific cellobiohydrolase"/>
    <property type="match status" value="1"/>
</dbReference>
<dbReference type="EMBL" id="QVQT01000006">
    <property type="protein sequence ID" value="RFU15580.1"/>
    <property type="molecule type" value="Genomic_DNA"/>
</dbReference>
<organism evidence="1 2">
    <name type="scientific">Paracidobacterium acidisoli</name>
    <dbReference type="NCBI Taxonomy" id="2303751"/>
    <lineage>
        <taxon>Bacteria</taxon>
        <taxon>Pseudomonadati</taxon>
        <taxon>Acidobacteriota</taxon>
        <taxon>Terriglobia</taxon>
        <taxon>Terriglobales</taxon>
        <taxon>Acidobacteriaceae</taxon>
        <taxon>Paracidobacterium</taxon>
    </lineage>
</organism>
<keyword evidence="2" id="KW-1185">Reference proteome</keyword>
<dbReference type="InterPro" id="IPR015943">
    <property type="entry name" value="WD40/YVTN_repeat-like_dom_sf"/>
</dbReference>
<keyword evidence="1" id="KW-0378">Hydrolase</keyword>
<dbReference type="AlphaFoldDB" id="A0A372IKV0"/>
<proteinExistence type="predicted"/>